<sequence length="68" mass="7344">MKVRVGCSVKDCFVGKGDMVTASWSIGFEGSACTVGKAYEVKSISSSKNLLIENDNGVTKEYSPLHFH</sequence>
<organism evidence="1 2">
    <name type="scientific">Cytobacillus spartinae</name>
    <dbReference type="NCBI Taxonomy" id="3299023"/>
    <lineage>
        <taxon>Bacteria</taxon>
        <taxon>Bacillati</taxon>
        <taxon>Bacillota</taxon>
        <taxon>Bacilli</taxon>
        <taxon>Bacillales</taxon>
        <taxon>Bacillaceae</taxon>
        <taxon>Cytobacillus</taxon>
    </lineage>
</organism>
<proteinExistence type="predicted"/>
<gene>
    <name evidence="1" type="ORF">ACFYKX_25630</name>
</gene>
<dbReference type="RefSeq" id="WP_389364919.1">
    <property type="nucleotide sequence ID" value="NZ_JBIACK010000021.1"/>
</dbReference>
<keyword evidence="2" id="KW-1185">Reference proteome</keyword>
<dbReference type="EMBL" id="JBIACK010000021">
    <property type="protein sequence ID" value="MFE8703958.1"/>
    <property type="molecule type" value="Genomic_DNA"/>
</dbReference>
<name>A0ABW6KM49_9BACI</name>
<comment type="caution">
    <text evidence="1">The sequence shown here is derived from an EMBL/GenBank/DDBJ whole genome shotgun (WGS) entry which is preliminary data.</text>
</comment>
<protein>
    <submittedName>
        <fullName evidence="1">Uncharacterized protein</fullName>
    </submittedName>
</protein>
<evidence type="ECO:0000313" key="2">
    <source>
        <dbReference type="Proteomes" id="UP001601059"/>
    </source>
</evidence>
<accession>A0ABW6KM49</accession>
<reference evidence="1 2" key="1">
    <citation type="submission" date="2024-08" db="EMBL/GenBank/DDBJ databases">
        <title>Two novel Cytobacillus novel species.</title>
        <authorList>
            <person name="Liu G."/>
        </authorList>
    </citation>
    <scope>NUCLEOTIDE SEQUENCE [LARGE SCALE GENOMIC DNA]</scope>
    <source>
        <strain evidence="1 2">FJAT-54145</strain>
    </source>
</reference>
<dbReference type="Proteomes" id="UP001601059">
    <property type="component" value="Unassembled WGS sequence"/>
</dbReference>
<evidence type="ECO:0000313" key="1">
    <source>
        <dbReference type="EMBL" id="MFE8703958.1"/>
    </source>
</evidence>